<comment type="caution">
    <text evidence="8">The sequence shown here is derived from an EMBL/GenBank/DDBJ whole genome shotgun (WGS) entry which is preliminary data.</text>
</comment>
<keyword evidence="3" id="KW-0998">Cell outer membrane</keyword>
<organism evidence="8 9">
    <name type="scientific">Dinghuibacter silviterrae</name>
    <dbReference type="NCBI Taxonomy" id="1539049"/>
    <lineage>
        <taxon>Bacteria</taxon>
        <taxon>Pseudomonadati</taxon>
        <taxon>Bacteroidota</taxon>
        <taxon>Chitinophagia</taxon>
        <taxon>Chitinophagales</taxon>
        <taxon>Chitinophagaceae</taxon>
        <taxon>Dinghuibacter</taxon>
    </lineage>
</organism>
<dbReference type="InterPro" id="IPR008969">
    <property type="entry name" value="CarboxyPept-like_regulatory"/>
</dbReference>
<gene>
    <name evidence="8" type="ORF">EDB95_3072</name>
</gene>
<dbReference type="InterPro" id="IPR006665">
    <property type="entry name" value="OmpA-like"/>
</dbReference>
<dbReference type="Gene3D" id="3.30.1330.60">
    <property type="entry name" value="OmpA-like domain"/>
    <property type="match status" value="1"/>
</dbReference>
<dbReference type="PANTHER" id="PTHR30329:SF21">
    <property type="entry name" value="LIPOPROTEIN YIAD-RELATED"/>
    <property type="match status" value="1"/>
</dbReference>
<name>A0A4R8DWW7_9BACT</name>
<dbReference type="SUPFAM" id="SSF49464">
    <property type="entry name" value="Carboxypeptidase regulatory domain-like"/>
    <property type="match status" value="1"/>
</dbReference>
<reference evidence="8 9" key="1">
    <citation type="submission" date="2019-03" db="EMBL/GenBank/DDBJ databases">
        <title>Genomic Encyclopedia of Type Strains, Phase IV (KMG-IV): sequencing the most valuable type-strain genomes for metagenomic binning, comparative biology and taxonomic classification.</title>
        <authorList>
            <person name="Goeker M."/>
        </authorList>
    </citation>
    <scope>NUCLEOTIDE SEQUENCE [LARGE SCALE GENOMIC DNA]</scope>
    <source>
        <strain evidence="8 9">DSM 100059</strain>
    </source>
</reference>
<sequence>MKTIAYIVLFALLAGGVQAQENLSLAMADKAYDAEEYSLAARLYEKVEHYHSLRFYKLPVDIPSRLAHCYRVLNDYKDAARWYKRITDQAPVRAEDWVGYGDALKSLGQYADAKVAYRHVPDSLYNRIRDRVDGCDSALVWMTAPAAYSVSNLAAVNTSGSDWGAVAYGRSVVFTSDSGRTTDNSRNAGFFAALGGFPTGGPYQKVYVLDSGGVSGFSPVVNNERYHDGAVTFDRTGDTAWFSVTNTAALKDPGDKIQYKQGLKTVTINIRRLELWWTAKDSSGGWGMAHPFAYNNSALYSIGQAAISGPVLYFASDMPGGYGKSDIWYCLRQADGSWSVPVNCGPAVNTAEEDAFPYIGPDGTLYFASKGHVGMGGFDVFRATGSLSSWSDVRNLGYPLNSSGDDFYFTMRGTSSGYVSSDRPGGSGSDDIYEFDVLKLIFPVRSGADLTYTEDAPGGEPAHVALVVNVPEEVVIAARTPVKKMAPAPGDSGGSEPGDAPGGAPRPEKSAAVAPDPAVAAAPDPVDAAAPSPAPGVRHLILRTRVFDKLTGEPLAGAQVKVTGDKRPTITGKTGVVYRVIAPGSRYIDSAFKESYSTGEVVVSTEGGTTDTVTLEMYLLKAPTKGDVFVLHNVYFDLDKATIRADAAAELDRVVAYMKQFPNISIDLSAHTDSRGNDAYNMALSIRRARSARYYLYKHGIAYSRMTAHGYGETRLVNGCKNDVPCTDEQHQENRRVEVKVLKS</sequence>
<dbReference type="InterPro" id="IPR006664">
    <property type="entry name" value="OMP_bac"/>
</dbReference>
<evidence type="ECO:0000313" key="8">
    <source>
        <dbReference type="EMBL" id="TDX02025.1"/>
    </source>
</evidence>
<dbReference type="EMBL" id="SODV01000001">
    <property type="protein sequence ID" value="TDX02025.1"/>
    <property type="molecule type" value="Genomic_DNA"/>
</dbReference>
<evidence type="ECO:0000256" key="5">
    <source>
        <dbReference type="SAM" id="MobiDB-lite"/>
    </source>
</evidence>
<keyword evidence="2 4" id="KW-0472">Membrane</keyword>
<dbReference type="AlphaFoldDB" id="A0A4R8DWW7"/>
<evidence type="ECO:0000256" key="6">
    <source>
        <dbReference type="SAM" id="SignalP"/>
    </source>
</evidence>
<feature type="compositionally biased region" description="Low complexity" evidence="5">
    <location>
        <begin position="510"/>
        <end position="531"/>
    </location>
</feature>
<dbReference type="PRINTS" id="PR01021">
    <property type="entry name" value="OMPADOMAIN"/>
</dbReference>
<dbReference type="Proteomes" id="UP000294498">
    <property type="component" value="Unassembled WGS sequence"/>
</dbReference>
<evidence type="ECO:0000259" key="7">
    <source>
        <dbReference type="PROSITE" id="PS51123"/>
    </source>
</evidence>
<proteinExistence type="predicted"/>
<dbReference type="SUPFAM" id="SSF103088">
    <property type="entry name" value="OmpA-like"/>
    <property type="match status" value="1"/>
</dbReference>
<dbReference type="GO" id="GO:0009279">
    <property type="term" value="C:cell outer membrane"/>
    <property type="evidence" value="ECO:0007669"/>
    <property type="project" value="UniProtKB-SubCell"/>
</dbReference>
<dbReference type="InterPro" id="IPR050330">
    <property type="entry name" value="Bact_OuterMem_StrucFunc"/>
</dbReference>
<accession>A0A4R8DWW7</accession>
<dbReference type="Pfam" id="PF07676">
    <property type="entry name" value="PD40"/>
    <property type="match status" value="1"/>
</dbReference>
<comment type="subcellular location">
    <subcellularLocation>
        <location evidence="1">Cell outer membrane</location>
    </subcellularLocation>
</comment>
<feature type="domain" description="OmpA-like" evidence="7">
    <location>
        <begin position="623"/>
        <end position="744"/>
    </location>
</feature>
<dbReference type="InterPro" id="IPR011659">
    <property type="entry name" value="WD40"/>
</dbReference>
<keyword evidence="9" id="KW-1185">Reference proteome</keyword>
<dbReference type="Gene3D" id="1.25.40.10">
    <property type="entry name" value="Tetratricopeptide repeat domain"/>
    <property type="match status" value="1"/>
</dbReference>
<evidence type="ECO:0000256" key="3">
    <source>
        <dbReference type="ARBA" id="ARBA00023237"/>
    </source>
</evidence>
<dbReference type="InterPro" id="IPR011990">
    <property type="entry name" value="TPR-like_helical_dom_sf"/>
</dbReference>
<protein>
    <submittedName>
        <fullName evidence="8">OmpA family protein</fullName>
    </submittedName>
</protein>
<dbReference type="PANTHER" id="PTHR30329">
    <property type="entry name" value="STATOR ELEMENT OF FLAGELLAR MOTOR COMPLEX"/>
    <property type="match status" value="1"/>
</dbReference>
<feature type="chain" id="PRO_5020498669" evidence="6">
    <location>
        <begin position="20"/>
        <end position="744"/>
    </location>
</feature>
<dbReference type="SUPFAM" id="SSF48452">
    <property type="entry name" value="TPR-like"/>
    <property type="match status" value="1"/>
</dbReference>
<dbReference type="Gene3D" id="2.60.40.1120">
    <property type="entry name" value="Carboxypeptidase-like, regulatory domain"/>
    <property type="match status" value="1"/>
</dbReference>
<dbReference type="OrthoDB" id="9809364at2"/>
<evidence type="ECO:0000256" key="1">
    <source>
        <dbReference type="ARBA" id="ARBA00004442"/>
    </source>
</evidence>
<dbReference type="CDD" id="cd07185">
    <property type="entry name" value="OmpA_C-like"/>
    <property type="match status" value="1"/>
</dbReference>
<dbReference type="PROSITE" id="PS51123">
    <property type="entry name" value="OMPA_2"/>
    <property type="match status" value="1"/>
</dbReference>
<evidence type="ECO:0000256" key="4">
    <source>
        <dbReference type="PROSITE-ProRule" id="PRU00473"/>
    </source>
</evidence>
<feature type="region of interest" description="Disordered" evidence="5">
    <location>
        <begin position="481"/>
        <end position="534"/>
    </location>
</feature>
<feature type="signal peptide" evidence="6">
    <location>
        <begin position="1"/>
        <end position="19"/>
    </location>
</feature>
<evidence type="ECO:0000313" key="9">
    <source>
        <dbReference type="Proteomes" id="UP000294498"/>
    </source>
</evidence>
<dbReference type="InterPro" id="IPR036737">
    <property type="entry name" value="OmpA-like_sf"/>
</dbReference>
<dbReference type="RefSeq" id="WP_133994652.1">
    <property type="nucleotide sequence ID" value="NZ_SODV01000001.1"/>
</dbReference>
<dbReference type="Pfam" id="PF00691">
    <property type="entry name" value="OmpA"/>
    <property type="match status" value="1"/>
</dbReference>
<keyword evidence="6" id="KW-0732">Signal</keyword>
<evidence type="ECO:0000256" key="2">
    <source>
        <dbReference type="ARBA" id="ARBA00023136"/>
    </source>
</evidence>